<evidence type="ECO:0000256" key="6">
    <source>
        <dbReference type="ARBA" id="ARBA00022989"/>
    </source>
</evidence>
<evidence type="ECO:0000256" key="12">
    <source>
        <dbReference type="ARBA" id="ARBA00023303"/>
    </source>
</evidence>
<evidence type="ECO:0000256" key="10">
    <source>
        <dbReference type="ARBA" id="ARBA00023180"/>
    </source>
</evidence>
<keyword evidence="16" id="KW-1185">Reference proteome</keyword>
<keyword evidence="6 14" id="KW-1133">Transmembrane helix</keyword>
<keyword evidence="3" id="KW-0813">Transport</keyword>
<reference evidence="15" key="1">
    <citation type="submission" date="2020-06" db="EMBL/GenBank/DDBJ databases">
        <authorList>
            <consortium name="Plant Systems Biology data submission"/>
        </authorList>
    </citation>
    <scope>NUCLEOTIDE SEQUENCE</scope>
    <source>
        <strain evidence="15">D6</strain>
    </source>
</reference>
<evidence type="ECO:0000256" key="13">
    <source>
        <dbReference type="SAM" id="MobiDB-lite"/>
    </source>
</evidence>
<evidence type="ECO:0000256" key="8">
    <source>
        <dbReference type="ARBA" id="ARBA00023136"/>
    </source>
</evidence>
<feature type="compositionally biased region" description="Low complexity" evidence="13">
    <location>
        <begin position="708"/>
        <end position="717"/>
    </location>
</feature>
<feature type="transmembrane region" description="Helical" evidence="14">
    <location>
        <begin position="46"/>
        <end position="68"/>
    </location>
</feature>
<feature type="region of interest" description="Disordered" evidence="13">
    <location>
        <begin position="611"/>
        <end position="659"/>
    </location>
</feature>
<dbReference type="GO" id="GO:0034707">
    <property type="term" value="C:chloride channel complex"/>
    <property type="evidence" value="ECO:0007669"/>
    <property type="project" value="UniProtKB-KW"/>
</dbReference>
<keyword evidence="7" id="KW-0406">Ion transport</keyword>
<dbReference type="GO" id="GO:0005886">
    <property type="term" value="C:plasma membrane"/>
    <property type="evidence" value="ECO:0007669"/>
    <property type="project" value="UniProtKB-SubCell"/>
</dbReference>
<protein>
    <submittedName>
        <fullName evidence="15">Uncharacterized protein</fullName>
    </submittedName>
</protein>
<feature type="transmembrane region" description="Helical" evidence="14">
    <location>
        <begin position="459"/>
        <end position="484"/>
    </location>
</feature>
<keyword evidence="10" id="KW-0325">Glycoprotein</keyword>
<dbReference type="PANTHER" id="PTHR12424">
    <property type="entry name" value="TWEETY-RELATED"/>
    <property type="match status" value="1"/>
</dbReference>
<name>A0A9N8DZM8_9STRA</name>
<feature type="compositionally biased region" description="Polar residues" evidence="13">
    <location>
        <begin position="642"/>
        <end position="651"/>
    </location>
</feature>
<evidence type="ECO:0000256" key="4">
    <source>
        <dbReference type="ARBA" id="ARBA00022475"/>
    </source>
</evidence>
<proteinExistence type="inferred from homology"/>
<dbReference type="InterPro" id="IPR006990">
    <property type="entry name" value="Tweety"/>
</dbReference>
<accession>A0A9N8DZM8</accession>
<feature type="transmembrane region" description="Helical" evidence="14">
    <location>
        <begin position="248"/>
        <end position="267"/>
    </location>
</feature>
<gene>
    <name evidence="15" type="ORF">SEMRO_506_G156250.1</name>
</gene>
<keyword evidence="9" id="KW-0869">Chloride channel</keyword>
<evidence type="ECO:0000313" key="16">
    <source>
        <dbReference type="Proteomes" id="UP001153069"/>
    </source>
</evidence>
<sequence>MSNPTAATIPRILRERFRSGPRFGYSNTFSDYFSQDDDVAMDYVKGLLACGLFILSMFLCWVLLLLVFKCLGRKKVGFLSGAPFHAMASNTDNHVAVNPWISRGRCIVAFSCGAMFIFAILLTTVGLGNIDVTTTTIGDGAVMGFDYFSNAQGTLVTADQYMRAAASTRDEVVAELIQFLGALRDAKEQYDAGNVEEAARITIQATDDLGDFLRGHLMEINRTLMDGQQTCVDVKATTDEINLRGVQWGVGLVMTIVPTLLLGCLWWTVSPPPRKHQQQMNACRTWFIVPLFSLLVVLSFVLCSAICIAGLVNADFCSGGEDLSPDSTILNVLIEQGSDPDGLEFRAIEYLVRQCDAFGLVRGTPLADVEGLKRSINSTLFDIGSLMEEITAVDTVALSQQVGYNVTVVQLQLLRLRQPLLDVLRHLVDFIHSLACRPIYAVYHTVAHKAVCTESYTGLFWVFMSLIWISFFGLLALTFGSALYPVLVPEPFLWDLELKEKQEGVDEQDCNNQLDGNHVHSFRAVSNGKDDSDVAPVHQLHDDHEQALHDAKGDNSNLKLDKEPDDDHEQILQAAAIENAREPEPNGATFCSVKEPAGFVADIVNVESMPNEGEATEKPLIDPTHQSPQESGAQFAERGHSFDSQVSNSQAALGEGSDENTEGLLKASARAISAVPLRLEGTPSEGENEHDVFFSVRDSTADPRSIEPRPSWEWPSSPISPPSHDSEQGVEAVYSGMDPEEEASDLPQVKVHSIFSGRMPS</sequence>
<comment type="caution">
    <text evidence="15">The sequence shown here is derived from an EMBL/GenBank/DDBJ whole genome shotgun (WGS) entry which is preliminary data.</text>
</comment>
<dbReference type="PANTHER" id="PTHR12424:SF19">
    <property type="entry name" value="INTEGRASE ZINC-BINDING DOMAIN-CONTAINING PROTEIN"/>
    <property type="match status" value="1"/>
</dbReference>
<dbReference type="OrthoDB" id="57363at2759"/>
<keyword evidence="11" id="KW-0868">Chloride</keyword>
<dbReference type="AlphaFoldDB" id="A0A9N8DZM8"/>
<dbReference type="GO" id="GO:0005254">
    <property type="term" value="F:chloride channel activity"/>
    <property type="evidence" value="ECO:0007669"/>
    <property type="project" value="UniProtKB-KW"/>
</dbReference>
<keyword evidence="8 14" id="KW-0472">Membrane</keyword>
<dbReference type="EMBL" id="CAICTM010000505">
    <property type="protein sequence ID" value="CAB9511836.1"/>
    <property type="molecule type" value="Genomic_DNA"/>
</dbReference>
<keyword evidence="5 14" id="KW-0812">Transmembrane</keyword>
<feature type="transmembrane region" description="Helical" evidence="14">
    <location>
        <begin position="287"/>
        <end position="312"/>
    </location>
</feature>
<evidence type="ECO:0000256" key="11">
    <source>
        <dbReference type="ARBA" id="ARBA00023214"/>
    </source>
</evidence>
<evidence type="ECO:0000256" key="9">
    <source>
        <dbReference type="ARBA" id="ARBA00023173"/>
    </source>
</evidence>
<feature type="transmembrane region" description="Helical" evidence="14">
    <location>
        <begin position="107"/>
        <end position="127"/>
    </location>
</feature>
<evidence type="ECO:0000256" key="14">
    <source>
        <dbReference type="SAM" id="Phobius"/>
    </source>
</evidence>
<evidence type="ECO:0000313" key="15">
    <source>
        <dbReference type="EMBL" id="CAB9511836.1"/>
    </source>
</evidence>
<organism evidence="15 16">
    <name type="scientific">Seminavis robusta</name>
    <dbReference type="NCBI Taxonomy" id="568900"/>
    <lineage>
        <taxon>Eukaryota</taxon>
        <taxon>Sar</taxon>
        <taxon>Stramenopiles</taxon>
        <taxon>Ochrophyta</taxon>
        <taxon>Bacillariophyta</taxon>
        <taxon>Bacillariophyceae</taxon>
        <taxon>Bacillariophycidae</taxon>
        <taxon>Naviculales</taxon>
        <taxon>Naviculaceae</taxon>
        <taxon>Seminavis</taxon>
    </lineage>
</organism>
<evidence type="ECO:0000256" key="3">
    <source>
        <dbReference type="ARBA" id="ARBA00022448"/>
    </source>
</evidence>
<evidence type="ECO:0000256" key="7">
    <source>
        <dbReference type="ARBA" id="ARBA00023065"/>
    </source>
</evidence>
<feature type="region of interest" description="Disordered" evidence="13">
    <location>
        <begin position="680"/>
        <end position="761"/>
    </location>
</feature>
<keyword evidence="12" id="KW-0407">Ion channel</keyword>
<dbReference type="Proteomes" id="UP001153069">
    <property type="component" value="Unassembled WGS sequence"/>
</dbReference>
<evidence type="ECO:0000256" key="1">
    <source>
        <dbReference type="ARBA" id="ARBA00004651"/>
    </source>
</evidence>
<evidence type="ECO:0000256" key="2">
    <source>
        <dbReference type="ARBA" id="ARBA00009849"/>
    </source>
</evidence>
<comment type="similarity">
    <text evidence="2">Belongs to the tweety family.</text>
</comment>
<evidence type="ECO:0000256" key="5">
    <source>
        <dbReference type="ARBA" id="ARBA00022692"/>
    </source>
</evidence>
<keyword evidence="4" id="KW-1003">Cell membrane</keyword>
<comment type="subcellular location">
    <subcellularLocation>
        <location evidence="1">Cell membrane</location>
        <topology evidence="1">Multi-pass membrane protein</topology>
    </subcellularLocation>
</comment>